<proteinExistence type="predicted"/>
<dbReference type="SUPFAM" id="SSF51294">
    <property type="entry name" value="Hedgehog/intein (Hint) domain"/>
    <property type="match status" value="1"/>
</dbReference>
<reference evidence="2 3" key="1">
    <citation type="submission" date="2015-06" db="EMBL/GenBank/DDBJ databases">
        <title>Improved classification and identification of acetic acid bacteria using matrix-assisted laser desorption/ionization time-of-flight mass spectrometry; Gluconobacter nephelii and Gluconobacter uchimurae are later heterotypic synonyms of Gluconobacter japonicus and Gluconobacter oxydans, respectively.</title>
        <authorList>
            <person name="Li L."/>
            <person name="Cleenwerck I."/>
            <person name="De Vuyst L."/>
            <person name="Vandamme P."/>
        </authorList>
    </citation>
    <scope>NUCLEOTIDE SEQUENCE [LARGE SCALE GENOMIC DNA]</scope>
    <source>
        <strain evidence="2 3">LMG 1699</strain>
    </source>
</reference>
<dbReference type="InterPro" id="IPR003587">
    <property type="entry name" value="Hint_dom_N"/>
</dbReference>
<accession>A0A149UKU2</accession>
<name>A0A149UKU2_9PROT</name>
<dbReference type="InterPro" id="IPR036844">
    <property type="entry name" value="Hint_dom_sf"/>
</dbReference>
<dbReference type="OrthoDB" id="7284755at2"/>
<protein>
    <recommendedName>
        <fullName evidence="1">Hint domain-containing protein</fullName>
    </recommendedName>
</protein>
<dbReference type="EMBL" id="LHZX01000305">
    <property type="protein sequence ID" value="KXV68609.1"/>
    <property type="molecule type" value="Genomic_DNA"/>
</dbReference>
<gene>
    <name evidence="2" type="ORF">AD951_10300</name>
</gene>
<sequence>MADYSGTTASGLIYTASAVTLGLSPLASITGCDVKMTDSSGNVIEDTGPLSSGLNVLGVTVLPTGGLVTGSDSVDTLLNAVGATYVTMPGSTGGITIVANAASGNTYYIGGDTNINILVNAIAGNTINIYGGTAQFSGNLVAGLLTGSTINIGYGGTYSGSTGLVSILNGSTVNFQEGGGTLVLNADHQVLSLLASNGVQGVTFNDYNPARDTIELQNTVQAITSYNISSNGSQKVVTLYGGTDNNTVVAEYAVTPASDVSLPDGTYTSIGSQNSSLNPLQITYNNGNTYIGACFLAGSMIRTPEGERAVEELSVGETVCVFENGQSVERQIVWAGKTTAHVRVGLPDDEAGYPVRLLKESISAGVPDRDLLVTPEHCLYFEGGFIPARMLVNGHSILFDRSVTSYDYYHIETAQHSVIMANNVLTESYLDTGNRSSFLPYRTVLRIRAGQARSWAEDAAAPLMVARERVEPIFHQILARADAMDVPAVTAPPALTEDPDLYLVTDEGRTVRCMRTVGGKALFMVPGQVQAVRLVSRTSRRCDVQGPFVDDRRSLGVRVGEMALQVAGAGLPVTAHQTEVDLSGWAEAEEGPGRWTMGDAYLPLPPRASESFGMLSVQILGAGPYLVPETAEVDSVVSF</sequence>
<dbReference type="AlphaFoldDB" id="A0A149UKU2"/>
<dbReference type="InterPro" id="IPR028992">
    <property type="entry name" value="Hedgehog/Intein_dom"/>
</dbReference>
<comment type="caution">
    <text evidence="2">The sequence shown here is derived from an EMBL/GenBank/DDBJ whole genome shotgun (WGS) entry which is preliminary data.</text>
</comment>
<dbReference type="Gene3D" id="2.170.16.10">
    <property type="entry name" value="Hedgehog/Intein (Hint) domain"/>
    <property type="match status" value="1"/>
</dbReference>
<evidence type="ECO:0000259" key="1">
    <source>
        <dbReference type="SMART" id="SM00306"/>
    </source>
</evidence>
<evidence type="ECO:0000313" key="2">
    <source>
        <dbReference type="EMBL" id="KXV68609.1"/>
    </source>
</evidence>
<dbReference type="Pfam" id="PF13403">
    <property type="entry name" value="Hint_2"/>
    <property type="match status" value="1"/>
</dbReference>
<organism evidence="2 3">
    <name type="scientific">Acetobacter malorum</name>
    <dbReference type="NCBI Taxonomy" id="178901"/>
    <lineage>
        <taxon>Bacteria</taxon>
        <taxon>Pseudomonadati</taxon>
        <taxon>Pseudomonadota</taxon>
        <taxon>Alphaproteobacteria</taxon>
        <taxon>Acetobacterales</taxon>
        <taxon>Acetobacteraceae</taxon>
        <taxon>Acetobacter</taxon>
    </lineage>
</organism>
<dbReference type="PATRIC" id="fig|178901.14.peg.3241"/>
<feature type="domain" description="Hint" evidence="1">
    <location>
        <begin position="292"/>
        <end position="401"/>
    </location>
</feature>
<evidence type="ECO:0000313" key="3">
    <source>
        <dbReference type="Proteomes" id="UP000075377"/>
    </source>
</evidence>
<dbReference type="Proteomes" id="UP000075377">
    <property type="component" value="Unassembled WGS sequence"/>
</dbReference>
<dbReference type="SMART" id="SM00306">
    <property type="entry name" value="HintN"/>
    <property type="match status" value="1"/>
</dbReference>